<dbReference type="RefSeq" id="WP_008927731.1">
    <property type="nucleotide sequence ID" value="NZ_AMRJ01000002.1"/>
</dbReference>
<dbReference type="EMBL" id="AMRJ01000002">
    <property type="protein sequence ID" value="EKF75747.1"/>
    <property type="molecule type" value="Genomic_DNA"/>
</dbReference>
<evidence type="ECO:0000256" key="1">
    <source>
        <dbReference type="SAM" id="SignalP"/>
    </source>
</evidence>
<dbReference type="STRING" id="1177179.A11A3_02722"/>
<keyword evidence="3" id="KW-1185">Reference proteome</keyword>
<protein>
    <recommendedName>
        <fullName evidence="4">Phosphate ABC transporter periplasmic protein</fullName>
    </recommendedName>
</protein>
<evidence type="ECO:0000313" key="2">
    <source>
        <dbReference type="EMBL" id="EKF75747.1"/>
    </source>
</evidence>
<evidence type="ECO:0000313" key="3">
    <source>
        <dbReference type="Proteomes" id="UP000010164"/>
    </source>
</evidence>
<keyword evidence="1" id="KW-0732">Signal</keyword>
<reference evidence="2 3" key="1">
    <citation type="journal article" date="2012" name="J. Bacteriol.">
        <title>Genome Sequence of the Alkane-Degrading Bacterium Alcanivorax hongdengensis Type Strain A-11-3.</title>
        <authorList>
            <person name="Lai Q."/>
            <person name="Shao Z."/>
        </authorList>
    </citation>
    <scope>NUCLEOTIDE SEQUENCE [LARGE SCALE GENOMIC DNA]</scope>
    <source>
        <strain evidence="2 3">A-11-3</strain>
    </source>
</reference>
<feature type="signal peptide" evidence="1">
    <location>
        <begin position="1"/>
        <end position="18"/>
    </location>
</feature>
<dbReference type="Gene3D" id="3.40.190.10">
    <property type="entry name" value="Periplasmic binding protein-like II"/>
    <property type="match status" value="1"/>
</dbReference>
<organism evidence="2 3">
    <name type="scientific">Alcanivorax hongdengensis A-11-3</name>
    <dbReference type="NCBI Taxonomy" id="1177179"/>
    <lineage>
        <taxon>Bacteria</taxon>
        <taxon>Pseudomonadati</taxon>
        <taxon>Pseudomonadota</taxon>
        <taxon>Gammaproteobacteria</taxon>
        <taxon>Oceanospirillales</taxon>
        <taxon>Alcanivoracaceae</taxon>
        <taxon>Alcanivorax</taxon>
    </lineage>
</organism>
<name>L0WHV9_9GAMM</name>
<dbReference type="SUPFAM" id="SSF53850">
    <property type="entry name" value="Periplasmic binding protein-like II"/>
    <property type="match status" value="1"/>
</dbReference>
<accession>L0WHV9</accession>
<proteinExistence type="predicted"/>
<dbReference type="OrthoDB" id="5368544at2"/>
<comment type="caution">
    <text evidence="2">The sequence shown here is derived from an EMBL/GenBank/DDBJ whole genome shotgun (WGS) entry which is preliminary data.</text>
</comment>
<feature type="chain" id="PRO_5003948633" description="Phosphate ABC transporter periplasmic protein" evidence="1">
    <location>
        <begin position="19"/>
        <end position="135"/>
    </location>
</feature>
<dbReference type="AlphaFoldDB" id="L0WHV9"/>
<dbReference type="Proteomes" id="UP000010164">
    <property type="component" value="Unassembled WGS sequence"/>
</dbReference>
<gene>
    <name evidence="2" type="ORF">A11A3_02722</name>
</gene>
<dbReference type="eggNOG" id="COG0226">
    <property type="taxonomic scope" value="Bacteria"/>
</dbReference>
<evidence type="ECO:0008006" key="4">
    <source>
        <dbReference type="Google" id="ProtNLM"/>
    </source>
</evidence>
<dbReference type="PATRIC" id="fig|1177179.3.peg.542"/>
<sequence length="135" mass="15172">MKKWIASLLLLWPVLVLAEPVVVVAADSPLTALSQSDVRQLFNGHTRRLQGQVLSPLDLPASSATRRAFYLALMGKTPEQMKSYWARMIFTGRGMPPRQVSGDREMQLLVSSNRNFIGYLDDSRVTAKLKVVFRP</sequence>